<comment type="caution">
    <text evidence="1">The sequence shown here is derived from an EMBL/GenBank/DDBJ whole genome shotgun (WGS) entry which is preliminary data.</text>
</comment>
<gene>
    <name evidence="1" type="ORF">ACFF45_34370</name>
</gene>
<accession>A0ABV5NBI7</accession>
<evidence type="ECO:0000313" key="1">
    <source>
        <dbReference type="EMBL" id="MFB9467633.1"/>
    </source>
</evidence>
<protein>
    <submittedName>
        <fullName evidence="1">Uncharacterized protein</fullName>
    </submittedName>
</protein>
<keyword evidence="2" id="KW-1185">Reference proteome</keyword>
<sequence length="85" mass="9404">MTVSVYVLDVPEFEPVVHTARTAGMGVHQMGDYLELTTEDHEVVLHREETGMRPALWHAMLTGGLTGRIISFTPDALHLCEEEGA</sequence>
<dbReference type="EMBL" id="JBHMCY010000124">
    <property type="protein sequence ID" value="MFB9467633.1"/>
    <property type="molecule type" value="Genomic_DNA"/>
</dbReference>
<evidence type="ECO:0000313" key="2">
    <source>
        <dbReference type="Proteomes" id="UP001589709"/>
    </source>
</evidence>
<name>A0ABV5NBI7_9ACTN</name>
<organism evidence="1 2">
    <name type="scientific">Streptomyces cinereospinus</name>
    <dbReference type="NCBI Taxonomy" id="285561"/>
    <lineage>
        <taxon>Bacteria</taxon>
        <taxon>Bacillati</taxon>
        <taxon>Actinomycetota</taxon>
        <taxon>Actinomycetes</taxon>
        <taxon>Kitasatosporales</taxon>
        <taxon>Streptomycetaceae</taxon>
        <taxon>Streptomyces</taxon>
    </lineage>
</organism>
<dbReference type="RefSeq" id="WP_381350919.1">
    <property type="nucleotide sequence ID" value="NZ_JBHMCY010000124.1"/>
</dbReference>
<proteinExistence type="predicted"/>
<reference evidence="1 2" key="1">
    <citation type="submission" date="2024-09" db="EMBL/GenBank/DDBJ databases">
        <authorList>
            <person name="Sun Q."/>
            <person name="Mori K."/>
        </authorList>
    </citation>
    <scope>NUCLEOTIDE SEQUENCE [LARGE SCALE GENOMIC DNA]</scope>
    <source>
        <strain evidence="1 2">JCM 6917</strain>
    </source>
</reference>
<dbReference type="Proteomes" id="UP001589709">
    <property type="component" value="Unassembled WGS sequence"/>
</dbReference>